<reference evidence="1" key="1">
    <citation type="submission" date="2013-11" db="EMBL/GenBank/DDBJ databases">
        <title>Genome sequence of the fusiform rust pathogen reveals effectors for host alternation and coevolution with pine.</title>
        <authorList>
            <consortium name="DOE Joint Genome Institute"/>
            <person name="Smith K."/>
            <person name="Pendleton A."/>
            <person name="Kubisiak T."/>
            <person name="Anderson C."/>
            <person name="Salamov A."/>
            <person name="Aerts A."/>
            <person name="Riley R."/>
            <person name="Clum A."/>
            <person name="Lindquist E."/>
            <person name="Ence D."/>
            <person name="Campbell M."/>
            <person name="Kronenberg Z."/>
            <person name="Feau N."/>
            <person name="Dhillon B."/>
            <person name="Hamelin R."/>
            <person name="Burleigh J."/>
            <person name="Smith J."/>
            <person name="Yandell M."/>
            <person name="Nelson C."/>
            <person name="Grigoriev I."/>
            <person name="Davis J."/>
        </authorList>
    </citation>
    <scope>NUCLEOTIDE SEQUENCE</scope>
    <source>
        <strain evidence="1">G11</strain>
    </source>
</reference>
<protein>
    <submittedName>
        <fullName evidence="1">Uncharacterized protein</fullName>
    </submittedName>
</protein>
<organism evidence="1 2">
    <name type="scientific">Cronartium quercuum f. sp. fusiforme G11</name>
    <dbReference type="NCBI Taxonomy" id="708437"/>
    <lineage>
        <taxon>Eukaryota</taxon>
        <taxon>Fungi</taxon>
        <taxon>Dikarya</taxon>
        <taxon>Basidiomycota</taxon>
        <taxon>Pucciniomycotina</taxon>
        <taxon>Pucciniomycetes</taxon>
        <taxon>Pucciniales</taxon>
        <taxon>Coleosporiaceae</taxon>
        <taxon>Cronartium</taxon>
    </lineage>
</organism>
<sequence>MQPKSLEEEIFGVQHEVQELEAEIRSYPFWNQQKTKSLTSSFIGRADQEGYHLFLRRLDAT</sequence>
<name>A0A9P6NJ12_9BASI</name>
<keyword evidence="2" id="KW-1185">Reference proteome</keyword>
<comment type="caution">
    <text evidence="1">The sequence shown here is derived from an EMBL/GenBank/DDBJ whole genome shotgun (WGS) entry which is preliminary data.</text>
</comment>
<gene>
    <name evidence="1" type="ORF">CROQUDRAFT_595905</name>
</gene>
<proteinExistence type="predicted"/>
<evidence type="ECO:0000313" key="1">
    <source>
        <dbReference type="EMBL" id="KAG0144918.1"/>
    </source>
</evidence>
<accession>A0A9P6NJ12</accession>
<dbReference type="AlphaFoldDB" id="A0A9P6NJ12"/>
<evidence type="ECO:0000313" key="2">
    <source>
        <dbReference type="Proteomes" id="UP000886653"/>
    </source>
</evidence>
<dbReference type="Proteomes" id="UP000886653">
    <property type="component" value="Unassembled WGS sequence"/>
</dbReference>
<dbReference type="EMBL" id="MU167286">
    <property type="protein sequence ID" value="KAG0144918.1"/>
    <property type="molecule type" value="Genomic_DNA"/>
</dbReference>